<protein>
    <submittedName>
        <fullName evidence="1">Uncharacterized protein</fullName>
    </submittedName>
</protein>
<evidence type="ECO:0000313" key="1">
    <source>
        <dbReference type="EMBL" id="PSR81449.1"/>
    </source>
</evidence>
<reference evidence="1 2" key="1">
    <citation type="submission" date="2018-02" db="EMBL/GenBank/DDBJ databases">
        <title>Genome sequence of the basidiomycete white-rot fungus Phlebia centrifuga.</title>
        <authorList>
            <person name="Granchi Z."/>
            <person name="Peng M."/>
            <person name="de Vries R.P."/>
            <person name="Hilden K."/>
            <person name="Makela M.R."/>
            <person name="Grigoriev I."/>
            <person name="Riley R."/>
        </authorList>
    </citation>
    <scope>NUCLEOTIDE SEQUENCE [LARGE SCALE GENOMIC DNA]</scope>
    <source>
        <strain evidence="1 2">FBCC195</strain>
    </source>
</reference>
<name>A0A2R6NZM9_9APHY</name>
<dbReference type="EMBL" id="MLYV02000618">
    <property type="protein sequence ID" value="PSR81449.1"/>
    <property type="molecule type" value="Genomic_DNA"/>
</dbReference>
<proteinExistence type="predicted"/>
<comment type="caution">
    <text evidence="1">The sequence shown here is derived from an EMBL/GenBank/DDBJ whole genome shotgun (WGS) entry which is preliminary data.</text>
</comment>
<sequence>MREETKSKQVLLEKVNITGKQLEDQVLLRRANLALEHMGIQADDAPKKCKEIYFASVVVLPRGGVVYEMDSRESADWIKKADVKAAFLEKYGRGLDVEMKDRLYLVVVDSVPIRLNIDDGVALRRIEGGNTIKEGSIKKVRWFKKPE</sequence>
<dbReference type="OrthoDB" id="4230923at2759"/>
<dbReference type="AlphaFoldDB" id="A0A2R6NZM9"/>
<accession>A0A2R6NZM9</accession>
<keyword evidence="2" id="KW-1185">Reference proteome</keyword>
<organism evidence="1 2">
    <name type="scientific">Hermanssonia centrifuga</name>
    <dbReference type="NCBI Taxonomy" id="98765"/>
    <lineage>
        <taxon>Eukaryota</taxon>
        <taxon>Fungi</taxon>
        <taxon>Dikarya</taxon>
        <taxon>Basidiomycota</taxon>
        <taxon>Agaricomycotina</taxon>
        <taxon>Agaricomycetes</taxon>
        <taxon>Polyporales</taxon>
        <taxon>Meruliaceae</taxon>
        <taxon>Hermanssonia</taxon>
    </lineage>
</organism>
<dbReference type="Proteomes" id="UP000186601">
    <property type="component" value="Unassembled WGS sequence"/>
</dbReference>
<dbReference type="STRING" id="98765.A0A2R6NZM9"/>
<evidence type="ECO:0000313" key="2">
    <source>
        <dbReference type="Proteomes" id="UP000186601"/>
    </source>
</evidence>
<gene>
    <name evidence="1" type="ORF">PHLCEN_2v6377</name>
</gene>